<dbReference type="AlphaFoldDB" id="A0A518F0G2"/>
<dbReference type="EMBL" id="CP036434">
    <property type="protein sequence ID" value="QDV09823.1"/>
    <property type="molecule type" value="Genomic_DNA"/>
</dbReference>
<dbReference type="Gene3D" id="1.25.10.10">
    <property type="entry name" value="Leucine-rich Repeat Variant"/>
    <property type="match status" value="1"/>
</dbReference>
<organism evidence="1 2">
    <name type="scientific">Saltatorellus ferox</name>
    <dbReference type="NCBI Taxonomy" id="2528018"/>
    <lineage>
        <taxon>Bacteria</taxon>
        <taxon>Pseudomonadati</taxon>
        <taxon>Planctomycetota</taxon>
        <taxon>Planctomycetia</taxon>
        <taxon>Planctomycetia incertae sedis</taxon>
        <taxon>Saltatorellus</taxon>
    </lineage>
</organism>
<sequence length="130" mass="13361">MGLSAAARKALLGALASDDPQERAQGAFELAEGQVRSARSAIEALLGDPVPLVRGAAALGSWRLGGGADAAAEALIPLLRSRDEEARQLAVHALGRMGNAAVPALQKAARGRARHQAAARRVLAEIQGED</sequence>
<dbReference type="InterPro" id="IPR011989">
    <property type="entry name" value="ARM-like"/>
</dbReference>
<dbReference type="Proteomes" id="UP000320390">
    <property type="component" value="Chromosome"/>
</dbReference>
<proteinExistence type="predicted"/>
<dbReference type="RefSeq" id="WP_145204891.1">
    <property type="nucleotide sequence ID" value="NZ_CP036434.1"/>
</dbReference>
<reference evidence="1 2" key="1">
    <citation type="submission" date="2019-02" db="EMBL/GenBank/DDBJ databases">
        <title>Deep-cultivation of Planctomycetes and their phenomic and genomic characterization uncovers novel biology.</title>
        <authorList>
            <person name="Wiegand S."/>
            <person name="Jogler M."/>
            <person name="Boedeker C."/>
            <person name="Pinto D."/>
            <person name="Vollmers J."/>
            <person name="Rivas-Marin E."/>
            <person name="Kohn T."/>
            <person name="Peeters S.H."/>
            <person name="Heuer A."/>
            <person name="Rast P."/>
            <person name="Oberbeckmann S."/>
            <person name="Bunk B."/>
            <person name="Jeske O."/>
            <person name="Meyerdierks A."/>
            <person name="Storesund J.E."/>
            <person name="Kallscheuer N."/>
            <person name="Luecker S."/>
            <person name="Lage O.M."/>
            <person name="Pohl T."/>
            <person name="Merkel B.J."/>
            <person name="Hornburger P."/>
            <person name="Mueller R.-W."/>
            <person name="Bruemmer F."/>
            <person name="Labrenz M."/>
            <person name="Spormann A.M."/>
            <person name="Op den Camp H."/>
            <person name="Overmann J."/>
            <person name="Amann R."/>
            <person name="Jetten M.S.M."/>
            <person name="Mascher T."/>
            <person name="Medema M.H."/>
            <person name="Devos D.P."/>
            <person name="Kaster A.-K."/>
            <person name="Ovreas L."/>
            <person name="Rohde M."/>
            <person name="Galperin M.Y."/>
            <person name="Jogler C."/>
        </authorList>
    </citation>
    <scope>NUCLEOTIDE SEQUENCE [LARGE SCALE GENOMIC DNA]</scope>
    <source>
        <strain evidence="1 2">Poly30</strain>
    </source>
</reference>
<gene>
    <name evidence="1" type="ORF">Poly30_53830</name>
</gene>
<evidence type="ECO:0000313" key="2">
    <source>
        <dbReference type="Proteomes" id="UP000320390"/>
    </source>
</evidence>
<keyword evidence="2" id="KW-1185">Reference proteome</keyword>
<dbReference type="SUPFAM" id="SSF48371">
    <property type="entry name" value="ARM repeat"/>
    <property type="match status" value="1"/>
</dbReference>
<protein>
    <submittedName>
        <fullName evidence="1">HEAT repeat protein</fullName>
    </submittedName>
</protein>
<name>A0A518F0G2_9BACT</name>
<evidence type="ECO:0000313" key="1">
    <source>
        <dbReference type="EMBL" id="QDV09823.1"/>
    </source>
</evidence>
<dbReference type="InterPro" id="IPR016024">
    <property type="entry name" value="ARM-type_fold"/>
</dbReference>
<accession>A0A518F0G2</accession>